<evidence type="ECO:0000256" key="2">
    <source>
        <dbReference type="SAM" id="SignalP"/>
    </source>
</evidence>
<dbReference type="RefSeq" id="WP_272735395.1">
    <property type="nucleotide sequence ID" value="NZ_CP116942.1"/>
</dbReference>
<organism evidence="3 4">
    <name type="scientific">Iamia majanohamensis</name>
    <dbReference type="NCBI Taxonomy" id="467976"/>
    <lineage>
        <taxon>Bacteria</taxon>
        <taxon>Bacillati</taxon>
        <taxon>Actinomycetota</taxon>
        <taxon>Acidimicrobiia</taxon>
        <taxon>Acidimicrobiales</taxon>
        <taxon>Iamiaceae</taxon>
        <taxon>Iamia</taxon>
    </lineage>
</organism>
<feature type="chain" id="PRO_5042231694" description="Lipoprotein" evidence="2">
    <location>
        <begin position="25"/>
        <end position="171"/>
    </location>
</feature>
<keyword evidence="4" id="KW-1185">Reference proteome</keyword>
<evidence type="ECO:0008006" key="5">
    <source>
        <dbReference type="Google" id="ProtNLM"/>
    </source>
</evidence>
<gene>
    <name evidence="3" type="ORF">PO878_15305</name>
</gene>
<name>A0AAE9Y458_9ACTN</name>
<reference evidence="3" key="1">
    <citation type="submission" date="2023-01" db="EMBL/GenBank/DDBJ databases">
        <title>The diversity of Class Acidimicrobiia in South China Sea sediment environments and the proposal of Iamia marina sp. nov., a novel species of the genus Iamia.</title>
        <authorList>
            <person name="He Y."/>
            <person name="Tian X."/>
        </authorList>
    </citation>
    <scope>NUCLEOTIDE SEQUENCE</scope>
    <source>
        <strain evidence="3">DSM 19957</strain>
    </source>
</reference>
<feature type="region of interest" description="Disordered" evidence="1">
    <location>
        <begin position="32"/>
        <end position="68"/>
    </location>
</feature>
<keyword evidence="2" id="KW-0732">Signal</keyword>
<evidence type="ECO:0000256" key="1">
    <source>
        <dbReference type="SAM" id="MobiDB-lite"/>
    </source>
</evidence>
<evidence type="ECO:0000313" key="3">
    <source>
        <dbReference type="EMBL" id="WCO65869.1"/>
    </source>
</evidence>
<dbReference type="EMBL" id="CP116942">
    <property type="protein sequence ID" value="WCO65869.1"/>
    <property type="molecule type" value="Genomic_DNA"/>
</dbReference>
<sequence>MLRRLPLAAVALVLASCLSACGFALDTKSDQPATTIPPAPGGVAAPGPAGPTTAPEAEPFETTTTLAPGPPWCRDASEVFAVGEAAFASRELARTQQLFLVLVDTLDAIAAQAPDDLERAAADLRAAATPVAESLETATDQAAIDPVLASFVDDHEAEVEALRTVAEASCR</sequence>
<feature type="compositionally biased region" description="Low complexity" evidence="1">
    <location>
        <begin position="41"/>
        <end position="67"/>
    </location>
</feature>
<evidence type="ECO:0000313" key="4">
    <source>
        <dbReference type="Proteomes" id="UP001216390"/>
    </source>
</evidence>
<accession>A0AAE9Y458</accession>
<proteinExistence type="predicted"/>
<dbReference type="Proteomes" id="UP001216390">
    <property type="component" value="Chromosome"/>
</dbReference>
<dbReference type="AlphaFoldDB" id="A0AAE9Y458"/>
<feature type="signal peptide" evidence="2">
    <location>
        <begin position="1"/>
        <end position="24"/>
    </location>
</feature>
<dbReference type="PROSITE" id="PS51257">
    <property type="entry name" value="PROKAR_LIPOPROTEIN"/>
    <property type="match status" value="1"/>
</dbReference>
<protein>
    <recommendedName>
        <fullName evidence="5">Lipoprotein</fullName>
    </recommendedName>
</protein>
<dbReference type="KEGG" id="ima:PO878_15305"/>